<dbReference type="EMBL" id="UGOW01000001">
    <property type="protein sequence ID" value="STY18834.1"/>
    <property type="molecule type" value="Genomic_DNA"/>
</dbReference>
<keyword evidence="3" id="KW-1185">Reference proteome</keyword>
<dbReference type="RefSeq" id="WP_058474635.1">
    <property type="nucleotide sequence ID" value="NZ_CAAAIL010000001.1"/>
</dbReference>
<evidence type="ECO:0000313" key="3">
    <source>
        <dbReference type="Proteomes" id="UP000054639"/>
    </source>
</evidence>
<dbReference type="EMBL" id="LNYR01000034">
    <property type="protein sequence ID" value="KTD46393.1"/>
    <property type="molecule type" value="Genomic_DNA"/>
</dbReference>
<sequence length="88" mass="10531">MKNNPNNFFRFKENKVLNDEKRIKQDETPYKYTQKAKGTLHHYIKDEVQDVLEEIHGHYHYDYDSDSDYDVTSEEDLNVMDSSIRLGS</sequence>
<dbReference type="OrthoDB" id="5654172at2"/>
<organism evidence="2 4">
    <name type="scientific">Legionella quateirensis</name>
    <dbReference type="NCBI Taxonomy" id="45072"/>
    <lineage>
        <taxon>Bacteria</taxon>
        <taxon>Pseudomonadati</taxon>
        <taxon>Pseudomonadota</taxon>
        <taxon>Gammaproteobacteria</taxon>
        <taxon>Legionellales</taxon>
        <taxon>Legionellaceae</taxon>
        <taxon>Legionella</taxon>
    </lineage>
</organism>
<dbReference type="Proteomes" id="UP000054639">
    <property type="component" value="Unassembled WGS sequence"/>
</dbReference>
<reference evidence="2 4" key="2">
    <citation type="submission" date="2018-06" db="EMBL/GenBank/DDBJ databases">
        <authorList>
            <consortium name="Pathogen Informatics"/>
            <person name="Doyle S."/>
        </authorList>
    </citation>
    <scope>NUCLEOTIDE SEQUENCE [LARGE SCALE GENOMIC DNA]</scope>
    <source>
        <strain evidence="2 4">NCTC12376</strain>
    </source>
</reference>
<reference evidence="1 3" key="1">
    <citation type="submission" date="2015-11" db="EMBL/GenBank/DDBJ databases">
        <title>Genomic analysis of 38 Legionella species identifies large and diverse effector repertoires.</title>
        <authorList>
            <person name="Burstein D."/>
            <person name="Amaro F."/>
            <person name="Zusman T."/>
            <person name="Lifshitz Z."/>
            <person name="Cohen O."/>
            <person name="Gilbert J.A."/>
            <person name="Pupko T."/>
            <person name="Shuman H.A."/>
            <person name="Segal G."/>
        </authorList>
    </citation>
    <scope>NUCLEOTIDE SEQUENCE [LARGE SCALE GENOMIC DNA]</scope>
    <source>
        <strain evidence="1 3">ATCC 49507</strain>
    </source>
</reference>
<evidence type="ECO:0000313" key="1">
    <source>
        <dbReference type="EMBL" id="KTD46393.1"/>
    </source>
</evidence>
<evidence type="ECO:0000313" key="4">
    <source>
        <dbReference type="Proteomes" id="UP000254230"/>
    </source>
</evidence>
<proteinExistence type="predicted"/>
<accession>A0A378KVG1</accession>
<evidence type="ECO:0000313" key="2">
    <source>
        <dbReference type="EMBL" id="STY18834.1"/>
    </source>
</evidence>
<gene>
    <name evidence="1" type="ORF">Lqua_2496</name>
    <name evidence="2" type="ORF">NCTC12376_02658</name>
</gene>
<dbReference type="Proteomes" id="UP000254230">
    <property type="component" value="Unassembled WGS sequence"/>
</dbReference>
<dbReference type="AlphaFoldDB" id="A0A378KVG1"/>
<name>A0A378KVG1_9GAMM</name>
<protein>
    <submittedName>
        <fullName evidence="2">Uncharacterized protein</fullName>
    </submittedName>
</protein>